<keyword evidence="3" id="KW-1185">Reference proteome</keyword>
<gene>
    <name evidence="2" type="ORF">T11_14726</name>
</gene>
<name>A0A0V1GRI9_9BILA</name>
<evidence type="ECO:0000256" key="1">
    <source>
        <dbReference type="SAM" id="MobiDB-lite"/>
    </source>
</evidence>
<feature type="compositionally biased region" description="Basic and acidic residues" evidence="1">
    <location>
        <begin position="48"/>
        <end position="57"/>
    </location>
</feature>
<accession>A0A0V1GRI9</accession>
<reference evidence="2 3" key="1">
    <citation type="submission" date="2015-01" db="EMBL/GenBank/DDBJ databases">
        <title>Evolution of Trichinella species and genotypes.</title>
        <authorList>
            <person name="Korhonen P.K."/>
            <person name="Edoardo P."/>
            <person name="Giuseppe L.R."/>
            <person name="Gasser R.B."/>
        </authorList>
    </citation>
    <scope>NUCLEOTIDE SEQUENCE [LARGE SCALE GENOMIC DNA]</scope>
    <source>
        <strain evidence="2">ISS1029</strain>
    </source>
</reference>
<protein>
    <submittedName>
        <fullName evidence="2">Uncharacterized protein</fullName>
    </submittedName>
</protein>
<feature type="region of interest" description="Disordered" evidence="1">
    <location>
        <begin position="41"/>
        <end position="64"/>
    </location>
</feature>
<dbReference type="AlphaFoldDB" id="A0A0V1GRI9"/>
<evidence type="ECO:0000313" key="3">
    <source>
        <dbReference type="Proteomes" id="UP000055024"/>
    </source>
</evidence>
<dbReference type="Proteomes" id="UP000055024">
    <property type="component" value="Unassembled WGS sequence"/>
</dbReference>
<evidence type="ECO:0000313" key="2">
    <source>
        <dbReference type="EMBL" id="KRZ00595.1"/>
    </source>
</evidence>
<dbReference type="EMBL" id="JYDP01000440">
    <property type="protein sequence ID" value="KRZ00595.1"/>
    <property type="molecule type" value="Genomic_DNA"/>
</dbReference>
<sequence>MLHGSSAVTPNLLQCADVIHYCQIKFNTYPENFNNKRINQQTLGIKPPHSDSQKDSKTSISSPRIESVIVTNKGTVKYPYEDGK</sequence>
<comment type="caution">
    <text evidence="2">The sequence shown here is derived from an EMBL/GenBank/DDBJ whole genome shotgun (WGS) entry which is preliminary data.</text>
</comment>
<organism evidence="2 3">
    <name type="scientific">Trichinella zimbabwensis</name>
    <dbReference type="NCBI Taxonomy" id="268475"/>
    <lineage>
        <taxon>Eukaryota</taxon>
        <taxon>Metazoa</taxon>
        <taxon>Ecdysozoa</taxon>
        <taxon>Nematoda</taxon>
        <taxon>Enoplea</taxon>
        <taxon>Dorylaimia</taxon>
        <taxon>Trichinellida</taxon>
        <taxon>Trichinellidae</taxon>
        <taxon>Trichinella</taxon>
    </lineage>
</organism>
<proteinExistence type="predicted"/>